<evidence type="ECO:0000256" key="3">
    <source>
        <dbReference type="SAM" id="SignalP"/>
    </source>
</evidence>
<feature type="signal peptide" evidence="3">
    <location>
        <begin position="1"/>
        <end position="49"/>
    </location>
</feature>
<dbReference type="PANTHER" id="PTHR36530:SF1">
    <property type="entry name" value="AMOEBIASIN-1"/>
    <property type="match status" value="1"/>
</dbReference>
<dbReference type="InterPro" id="IPR052781">
    <property type="entry name" value="Cys_protease_inhibitor_I42"/>
</dbReference>
<feature type="domain" description="Proteinase inhibitor I42 chagasin" evidence="4">
    <location>
        <begin position="59"/>
        <end position="145"/>
    </location>
</feature>
<name>B5XQB6_KLEV3</name>
<dbReference type="EMBL" id="CP000964">
    <property type="protein sequence ID" value="ACI08227.1"/>
    <property type="molecule type" value="Genomic_DNA"/>
</dbReference>
<keyword evidence="3" id="KW-0732">Signal</keyword>
<evidence type="ECO:0000256" key="1">
    <source>
        <dbReference type="ARBA" id="ARBA00022690"/>
    </source>
</evidence>
<sequence>MIHSCRWQNRYCCITGFLVDLYVKRKSNMNKVKAVVFGVMMSAAITANAANETTTVTGEVGKDVKLSLESNPTTGYGWMIKDLPDGLIFVSGGYEQSKDCPKGAVGCGGEEVLHFIGEKKGESTLKLIYGQSFNKSSWQEKEVKVVIK</sequence>
<dbReference type="InterPro" id="IPR036331">
    <property type="entry name" value="Chagasin-like_sf"/>
</dbReference>
<dbReference type="GO" id="GO:0004869">
    <property type="term" value="F:cysteine-type endopeptidase inhibitor activity"/>
    <property type="evidence" value="ECO:0007669"/>
    <property type="project" value="UniProtKB-KW"/>
</dbReference>
<dbReference type="AlphaFoldDB" id="B5XQB6"/>
<keyword evidence="1" id="KW-0646">Protease inhibitor</keyword>
<protein>
    <recommendedName>
        <fullName evidence="4">Proteinase inhibitor I42 chagasin domain-containing protein</fullName>
    </recommendedName>
</protein>
<proteinExistence type="predicted"/>
<dbReference type="BioCyc" id="KPNE507522:GI0B-2121-MONOMER"/>
<evidence type="ECO:0000313" key="6">
    <source>
        <dbReference type="Proteomes" id="UP000001734"/>
    </source>
</evidence>
<evidence type="ECO:0000313" key="5">
    <source>
        <dbReference type="EMBL" id="ACI08227.1"/>
    </source>
</evidence>
<dbReference type="HOGENOM" id="CLU_102057_3_0_6"/>
<evidence type="ECO:0000259" key="4">
    <source>
        <dbReference type="Pfam" id="PF09394"/>
    </source>
</evidence>
<evidence type="ECO:0000256" key="2">
    <source>
        <dbReference type="ARBA" id="ARBA00022704"/>
    </source>
</evidence>
<dbReference type="InterPro" id="IPR018990">
    <property type="entry name" value="Prot_inh_I42_chagasin"/>
</dbReference>
<feature type="chain" id="PRO_5002840721" description="Proteinase inhibitor I42 chagasin domain-containing protein" evidence="3">
    <location>
        <begin position="50"/>
        <end position="148"/>
    </location>
</feature>
<keyword evidence="2" id="KW-0789">Thiol protease inhibitor</keyword>
<dbReference type="Pfam" id="PF09394">
    <property type="entry name" value="Inhibitor_I42"/>
    <property type="match status" value="1"/>
</dbReference>
<gene>
    <name evidence="5" type="ordered locus">KPK_2127</name>
</gene>
<dbReference type="SUPFAM" id="SSF141066">
    <property type="entry name" value="ICP-like"/>
    <property type="match status" value="1"/>
</dbReference>
<dbReference type="Proteomes" id="UP000001734">
    <property type="component" value="Chromosome"/>
</dbReference>
<dbReference type="KEGG" id="kpe:KPK_2127"/>
<reference evidence="5 6" key="1">
    <citation type="journal article" date="2008" name="PLoS Genet.">
        <title>Complete genome sequence of the N2-fixing broad host range endophyte Klebsiella pneumoniae 342 and virulence predictions verified in mice.</title>
        <authorList>
            <person name="Fouts D.E."/>
            <person name="Tyler H.L."/>
            <person name="DeBoy R.T."/>
            <person name="Daugherty S."/>
            <person name="Ren Q."/>
            <person name="Badger J.H."/>
            <person name="Durkin A.S."/>
            <person name="Huot H."/>
            <person name="Shrivastava S."/>
            <person name="Kothari S."/>
            <person name="Dodson R.J."/>
            <person name="Mohamoud Y."/>
            <person name="Khouri H."/>
            <person name="Roesch L.F."/>
            <person name="Krogfelt K.A."/>
            <person name="Struve C."/>
            <person name="Triplett E.W."/>
            <person name="Methe B.A."/>
        </authorList>
    </citation>
    <scope>NUCLEOTIDE SEQUENCE [LARGE SCALE GENOMIC DNA]</scope>
    <source>
        <strain evidence="5 6">342</strain>
    </source>
</reference>
<accession>B5XQB6</accession>
<dbReference type="PANTHER" id="PTHR36530">
    <property type="entry name" value="INHIBITOR OF CYSTEINE PEPTIDASE"/>
    <property type="match status" value="1"/>
</dbReference>
<dbReference type="Gene3D" id="2.60.40.2020">
    <property type="match status" value="1"/>
</dbReference>
<organism evidence="5 6">
    <name type="scientific">Klebsiella variicola (strain 342)</name>
    <name type="common">Klebsiella pneumoniae</name>
    <dbReference type="NCBI Taxonomy" id="507522"/>
    <lineage>
        <taxon>Bacteria</taxon>
        <taxon>Pseudomonadati</taxon>
        <taxon>Pseudomonadota</taxon>
        <taxon>Gammaproteobacteria</taxon>
        <taxon>Enterobacterales</taxon>
        <taxon>Enterobacteriaceae</taxon>
        <taxon>Klebsiella/Raoultella group</taxon>
        <taxon>Klebsiella</taxon>
        <taxon>Klebsiella pneumoniae complex</taxon>
    </lineage>
</organism>